<protein>
    <submittedName>
        <fullName evidence="3">Uncharacterized protein</fullName>
    </submittedName>
</protein>
<evidence type="ECO:0000313" key="3">
    <source>
        <dbReference type="EMBL" id="BBL68640.1"/>
    </source>
</evidence>
<feature type="compositionally biased region" description="Basic residues" evidence="1">
    <location>
        <begin position="84"/>
        <end position="93"/>
    </location>
</feature>
<gene>
    <name evidence="3" type="ORF">MchiMG62_18210</name>
</gene>
<name>A0ABM7H7N1_9EURY</name>
<keyword evidence="2" id="KW-0472">Membrane</keyword>
<accession>A0ABM7H7N1</accession>
<organism evidence="3 4">
    <name type="scientific">Methanoculleus chikugoensis</name>
    <dbReference type="NCBI Taxonomy" id="118126"/>
    <lineage>
        <taxon>Archaea</taxon>
        <taxon>Methanobacteriati</taxon>
        <taxon>Methanobacteriota</taxon>
        <taxon>Stenosarchaea group</taxon>
        <taxon>Methanomicrobia</taxon>
        <taxon>Methanomicrobiales</taxon>
        <taxon>Methanomicrobiaceae</taxon>
        <taxon>Methanoculleus</taxon>
    </lineage>
</organism>
<sequence>MSTGTWSKTSLPKGLIQADTPYLREVMVILSHVFVGYLYFSYRIQNQSRQARMTAHLLPPGLLLKISKVIGSEFLGGEADPPRCRSRSTRSPRKSTSITS</sequence>
<evidence type="ECO:0000256" key="2">
    <source>
        <dbReference type="SAM" id="Phobius"/>
    </source>
</evidence>
<dbReference type="EMBL" id="AP019781">
    <property type="protein sequence ID" value="BBL68640.1"/>
    <property type="molecule type" value="Genomic_DNA"/>
</dbReference>
<evidence type="ECO:0000256" key="1">
    <source>
        <dbReference type="SAM" id="MobiDB-lite"/>
    </source>
</evidence>
<keyword evidence="4" id="KW-1185">Reference proteome</keyword>
<proteinExistence type="predicted"/>
<feature type="region of interest" description="Disordered" evidence="1">
    <location>
        <begin position="76"/>
        <end position="100"/>
    </location>
</feature>
<keyword evidence="2" id="KW-0812">Transmembrane</keyword>
<keyword evidence="2" id="KW-1133">Transmembrane helix</keyword>
<reference evidence="3 4" key="1">
    <citation type="submission" date="2019-06" db="EMBL/GenBank/DDBJ databases">
        <title>Complete genome sequence of Methanoculleus chikugoensis strain MG62.</title>
        <authorList>
            <person name="Asakawa S."/>
            <person name="Dianou D."/>
        </authorList>
    </citation>
    <scope>NUCLEOTIDE SEQUENCE [LARGE SCALE GENOMIC DNA]</scope>
    <source>
        <strain evidence="3 4">MG62</strain>
    </source>
</reference>
<evidence type="ECO:0000313" key="4">
    <source>
        <dbReference type="Proteomes" id="UP000824969"/>
    </source>
</evidence>
<dbReference type="Proteomes" id="UP000824969">
    <property type="component" value="Chromosome"/>
</dbReference>
<feature type="transmembrane region" description="Helical" evidence="2">
    <location>
        <begin position="22"/>
        <end position="40"/>
    </location>
</feature>